<reference evidence="4" key="1">
    <citation type="submission" date="2023-01" db="EMBL/GenBank/DDBJ databases">
        <title>Vibrio sp. CB1-14 genome sequencing.</title>
        <authorList>
            <person name="Otstavnykh N."/>
            <person name="Isaeva M."/>
            <person name="Meleshko D."/>
        </authorList>
    </citation>
    <scope>NUCLEOTIDE SEQUENCE</scope>
    <source>
        <strain evidence="4">CB1-14</strain>
    </source>
</reference>
<evidence type="ECO:0000259" key="3">
    <source>
        <dbReference type="Pfam" id="PF13505"/>
    </source>
</evidence>
<dbReference type="InterPro" id="IPR027385">
    <property type="entry name" value="Beta-barrel_OMP"/>
</dbReference>
<feature type="domain" description="Outer membrane protein beta-barrel" evidence="3">
    <location>
        <begin position="6"/>
        <end position="190"/>
    </location>
</feature>
<organism evidence="4">
    <name type="scientific">Vibrio chaetopteri</name>
    <dbReference type="NCBI Taxonomy" id="3016528"/>
    <lineage>
        <taxon>Bacteria</taxon>
        <taxon>Pseudomonadati</taxon>
        <taxon>Pseudomonadota</taxon>
        <taxon>Gammaproteobacteria</taxon>
        <taxon>Vibrionales</taxon>
        <taxon>Vibrionaceae</taxon>
        <taxon>Vibrio</taxon>
    </lineage>
</organism>
<dbReference type="Pfam" id="PF13505">
    <property type="entry name" value="OMP_b-brl"/>
    <property type="match status" value="1"/>
</dbReference>
<evidence type="ECO:0000313" key="4">
    <source>
        <dbReference type="EMBL" id="XCD18444.1"/>
    </source>
</evidence>
<protein>
    <submittedName>
        <fullName evidence="4">Porin family protein</fullName>
    </submittedName>
</protein>
<keyword evidence="1 2" id="KW-0732">Signal</keyword>
<sequence length="190" mass="20481">MKKAVVLAVSALMATGAWANSTESGFYIGGGYGLTESKLENQDVSAFPTIDGERSLRVYGGYQFNRIVALEGGYTNYGDLSHQSLQGVKINPTAFSLAANLGYSFDNGLRPFATLGLSRVNMDVKYNGQKESDSATGFRYGLGLEYAPQMVEGLAMRLAYEADAFNVDIGDPKTYTFSVGSVYLGASYKF</sequence>
<dbReference type="AlphaFoldDB" id="A0AAU8BP09"/>
<feature type="chain" id="PRO_5043694903" evidence="2">
    <location>
        <begin position="20"/>
        <end position="190"/>
    </location>
</feature>
<proteinExistence type="predicted"/>
<name>A0AAU8BP09_9VIBR</name>
<dbReference type="RefSeq" id="WP_353499587.1">
    <property type="nucleotide sequence ID" value="NZ_CP115921.1"/>
</dbReference>
<gene>
    <name evidence="4" type="ORF">PG915_16855</name>
</gene>
<evidence type="ECO:0000256" key="1">
    <source>
        <dbReference type="ARBA" id="ARBA00022729"/>
    </source>
</evidence>
<dbReference type="Gene3D" id="2.40.160.20">
    <property type="match status" value="1"/>
</dbReference>
<dbReference type="EMBL" id="CP115921">
    <property type="protein sequence ID" value="XCD18444.1"/>
    <property type="molecule type" value="Genomic_DNA"/>
</dbReference>
<dbReference type="SUPFAM" id="SSF56925">
    <property type="entry name" value="OMPA-like"/>
    <property type="match status" value="1"/>
</dbReference>
<dbReference type="InterPro" id="IPR011250">
    <property type="entry name" value="OMP/PagP_B-barrel"/>
</dbReference>
<accession>A0AAU8BP09</accession>
<feature type="signal peptide" evidence="2">
    <location>
        <begin position="1"/>
        <end position="19"/>
    </location>
</feature>
<evidence type="ECO:0000256" key="2">
    <source>
        <dbReference type="SAM" id="SignalP"/>
    </source>
</evidence>
<dbReference type="KEGG" id="vck:PG915_16855"/>